<dbReference type="InterPro" id="IPR036388">
    <property type="entry name" value="WH-like_DNA-bd_sf"/>
</dbReference>
<organism evidence="5 6">
    <name type="scientific">Ectorhizobium quercum</name>
    <dbReference type="NCBI Taxonomy" id="2965071"/>
    <lineage>
        <taxon>Bacteria</taxon>
        <taxon>Pseudomonadati</taxon>
        <taxon>Pseudomonadota</taxon>
        <taxon>Alphaproteobacteria</taxon>
        <taxon>Hyphomicrobiales</taxon>
        <taxon>Rhizobiaceae</taxon>
        <taxon>Ectorhizobium</taxon>
    </lineage>
</organism>
<evidence type="ECO:0000256" key="3">
    <source>
        <dbReference type="ARBA" id="ARBA00023163"/>
    </source>
</evidence>
<evidence type="ECO:0000313" key="5">
    <source>
        <dbReference type="EMBL" id="MCX8996090.1"/>
    </source>
</evidence>
<dbReference type="NCBIfam" id="NF047403">
    <property type="entry name" value="TransRegVisR"/>
    <property type="match status" value="1"/>
</dbReference>
<evidence type="ECO:0000256" key="1">
    <source>
        <dbReference type="ARBA" id="ARBA00023015"/>
    </source>
</evidence>
<dbReference type="InterPro" id="IPR000792">
    <property type="entry name" value="Tscrpt_reg_LuxR_C"/>
</dbReference>
<accession>A0AAE3MYQ2</accession>
<dbReference type="PRINTS" id="PR00038">
    <property type="entry name" value="HTHLUXR"/>
</dbReference>
<dbReference type="SMART" id="SM00421">
    <property type="entry name" value="HTH_LUXR"/>
    <property type="match status" value="1"/>
</dbReference>
<dbReference type="GO" id="GO:0006355">
    <property type="term" value="P:regulation of DNA-templated transcription"/>
    <property type="evidence" value="ECO:0007669"/>
    <property type="project" value="InterPro"/>
</dbReference>
<dbReference type="PROSITE" id="PS50043">
    <property type="entry name" value="HTH_LUXR_2"/>
    <property type="match status" value="1"/>
</dbReference>
<comment type="caution">
    <text evidence="5">The sequence shown here is derived from an EMBL/GenBank/DDBJ whole genome shotgun (WGS) entry which is preliminary data.</text>
</comment>
<feature type="domain" description="HTH luxR-type" evidence="4">
    <location>
        <begin position="180"/>
        <end position="245"/>
    </location>
</feature>
<dbReference type="CDD" id="cd06170">
    <property type="entry name" value="LuxR_C_like"/>
    <property type="match status" value="1"/>
</dbReference>
<dbReference type="EMBL" id="JANFPI010000001">
    <property type="protein sequence ID" value="MCX8996090.1"/>
    <property type="molecule type" value="Genomic_DNA"/>
</dbReference>
<dbReference type="Gene3D" id="1.10.10.10">
    <property type="entry name" value="Winged helix-like DNA-binding domain superfamily/Winged helix DNA-binding domain"/>
    <property type="match status" value="1"/>
</dbReference>
<name>A0AAE3MYQ2_9HYPH</name>
<protein>
    <submittedName>
        <fullName evidence="5">LuxR C-terminal-related transcriptional regulator</fullName>
    </submittedName>
</protein>
<keyword evidence="3" id="KW-0804">Transcription</keyword>
<evidence type="ECO:0000259" key="4">
    <source>
        <dbReference type="PROSITE" id="PS50043"/>
    </source>
</evidence>
<dbReference type="PROSITE" id="PS00622">
    <property type="entry name" value="HTH_LUXR_1"/>
    <property type="match status" value="1"/>
</dbReference>
<dbReference type="SUPFAM" id="SSF46894">
    <property type="entry name" value="C-terminal effector domain of the bipartite response regulators"/>
    <property type="match status" value="1"/>
</dbReference>
<evidence type="ECO:0000313" key="6">
    <source>
        <dbReference type="Proteomes" id="UP001208771"/>
    </source>
</evidence>
<sequence>MAQFPDAVTLAASDAGASQIKRVSSRSDLFPQFVAMQKKLKARNFAVFRLAGGGLPNRRKLVCELENFGAGAAEICNRFIDTYGPALLDHLDKSLLPMMWSGSGEACFAEAPEFASLTVRLPAGVLPFSGIAFPVRLGTTGNGYVVFTATAFDLASDDIIDQHVGSCRLMTDLLALDERRVAHAETLSERELACLQLAGDGRISDEIAEKLGLSVHTVNAYLGSAAIKLDSVNRIQAIAKAIRLGYIH</sequence>
<keyword evidence="6" id="KW-1185">Reference proteome</keyword>
<proteinExistence type="predicted"/>
<keyword evidence="2" id="KW-0238">DNA-binding</keyword>
<reference evidence="5" key="1">
    <citation type="submission" date="2022-07" db="EMBL/GenBank/DDBJ databases">
        <title>Ectorhizobium quercum gen.nov., sp. nov.</title>
        <authorList>
            <person name="Ma T."/>
            <person name="Li Y."/>
        </authorList>
    </citation>
    <scope>NUCLEOTIDE SEQUENCE</scope>
    <source>
        <strain evidence="5">BDR2-2</strain>
    </source>
</reference>
<dbReference type="AlphaFoldDB" id="A0AAE3MYQ2"/>
<dbReference type="InterPro" id="IPR016032">
    <property type="entry name" value="Sig_transdc_resp-reg_C-effctor"/>
</dbReference>
<dbReference type="Proteomes" id="UP001208771">
    <property type="component" value="Unassembled WGS sequence"/>
</dbReference>
<dbReference type="RefSeq" id="WP_306409845.1">
    <property type="nucleotide sequence ID" value="NZ_JANFPI010000001.1"/>
</dbReference>
<gene>
    <name evidence="5" type="ORF">NOF55_03135</name>
</gene>
<dbReference type="PANTHER" id="PTHR44688">
    <property type="entry name" value="DNA-BINDING TRANSCRIPTIONAL ACTIVATOR DEVR_DOSR"/>
    <property type="match status" value="1"/>
</dbReference>
<evidence type="ECO:0000256" key="2">
    <source>
        <dbReference type="ARBA" id="ARBA00023125"/>
    </source>
</evidence>
<dbReference type="Pfam" id="PF00196">
    <property type="entry name" value="GerE"/>
    <property type="match status" value="1"/>
</dbReference>
<dbReference type="PANTHER" id="PTHR44688:SF16">
    <property type="entry name" value="DNA-BINDING TRANSCRIPTIONAL ACTIVATOR DEVR_DOSR"/>
    <property type="match status" value="1"/>
</dbReference>
<keyword evidence="1" id="KW-0805">Transcription regulation</keyword>
<dbReference type="GO" id="GO:0003677">
    <property type="term" value="F:DNA binding"/>
    <property type="evidence" value="ECO:0007669"/>
    <property type="project" value="UniProtKB-KW"/>
</dbReference>